<dbReference type="EMBL" id="HQ634175">
    <property type="protein sequence ID" value="AGH26424.1"/>
    <property type="molecule type" value="Genomic_DNA"/>
</dbReference>
<keyword evidence="2" id="KW-1185">Reference proteome</keyword>
<organism evidence="1 2">
    <name type="scientific">Cyanophage P-RSM1</name>
    <dbReference type="NCBI Taxonomy" id="536444"/>
    <lineage>
        <taxon>Viruses</taxon>
        <taxon>Duplodnaviria</taxon>
        <taxon>Heunggongvirae</taxon>
        <taxon>Uroviricota</taxon>
        <taxon>Caudoviricetes</taxon>
        <taxon>Pantevenvirales</taxon>
        <taxon>Kyanoviridae</taxon>
        <taxon>Emcearvirus</taxon>
        <taxon>Emcearvirus gerard</taxon>
    </lineage>
</organism>
<evidence type="ECO:0000313" key="1">
    <source>
        <dbReference type="EMBL" id="AGH26424.1"/>
    </source>
</evidence>
<dbReference type="KEGG" id="vg:15312076"/>
<name>M4QDU0_9CAUD</name>
<accession>M4QDU0</accession>
<reference evidence="1 2" key="1">
    <citation type="submission" date="2010-11" db="EMBL/GenBank/DDBJ databases">
        <title>The Genome Sequence of Cyanophage P-RSM1.</title>
        <authorList>
            <consortium name="The Broad Institute Genome Sequencing Platform"/>
            <person name="Henn M.R."/>
            <person name="Sullivan M.S."/>
            <person name="Osburne M.S."/>
            <person name="Levin J."/>
            <person name="Malboeuf C."/>
            <person name="Casali M."/>
            <person name="Russ C."/>
            <person name="Lennon N."/>
            <person name="Chapman S.B."/>
            <person name="Erlich R."/>
            <person name="Young S.K."/>
            <person name="Yandava C."/>
            <person name="Zeng Q."/>
            <person name="Alvarado L."/>
            <person name="Anderson S."/>
            <person name="Berlin A."/>
            <person name="Chen Z."/>
            <person name="Freedman E."/>
            <person name="Gellesch M."/>
            <person name="Goldberg J."/>
            <person name="Green L."/>
            <person name="Griggs A."/>
            <person name="Gujja S."/>
            <person name="Heilman E.R."/>
            <person name="Heiman D."/>
            <person name="Hollinger A."/>
            <person name="Howarth C."/>
            <person name="Larson L."/>
            <person name="Mehta T."/>
            <person name="Pearson M."/>
            <person name="Roberts A."/>
            <person name="Ryan E."/>
            <person name="Saif S."/>
            <person name="Shea T."/>
            <person name="Shenoy N."/>
            <person name="Sisk P."/>
            <person name="Stolte C."/>
            <person name="Sykes S."/>
            <person name="White J."/>
            <person name="Yu Q."/>
            <person name="Coleman M.L."/>
            <person name="Huang K.H."/>
            <person name="Weigele P.R."/>
            <person name="DeFrancesco A.S."/>
            <person name="Kern S.E."/>
            <person name="Thompson L.R."/>
            <person name="Fu R."/>
            <person name="Hombeck B."/>
            <person name="Chisholm S.W."/>
            <person name="Haas B."/>
            <person name="Nusbaum C."/>
            <person name="Birren B."/>
        </authorList>
    </citation>
    <scope>NUCLEOTIDE SEQUENCE [LARGE SCALE GENOMIC DNA]</scope>
    <source>
        <strain evidence="1 2">P-RSM1</strain>
    </source>
</reference>
<gene>
    <name evidence="1" type="ORF">CPPG_00107</name>
</gene>
<dbReference type="OrthoDB" id="19545at10239"/>
<evidence type="ECO:0000313" key="2">
    <source>
        <dbReference type="Proteomes" id="UP000201235"/>
    </source>
</evidence>
<proteinExistence type="predicted"/>
<dbReference type="GeneID" id="15312076"/>
<dbReference type="Proteomes" id="UP000201235">
    <property type="component" value="Segment"/>
</dbReference>
<protein>
    <submittedName>
        <fullName evidence="1">Uncharacterized protein</fullName>
    </submittedName>
</protein>
<sequence length="93" mass="10112">MNMYDLATKALKDAVKAALDDNVDAALQCELWRHYQGVKAIAKQLEPPSTENNVFNVNFGYDPDGNINIPSGSNVAADTISFTSDTKDVVTFS</sequence>
<dbReference type="RefSeq" id="YP_007877659.1">
    <property type="nucleotide sequence ID" value="NC_021071.1"/>
</dbReference>